<dbReference type="SUPFAM" id="SSF53474">
    <property type="entry name" value="alpha/beta-Hydrolases"/>
    <property type="match status" value="1"/>
</dbReference>
<sequence>KENLQFILNWFKKFPQYRNSDVYLAGESYAGHYIPQLTVLLLDYNRKPNVKPIKLKSIALGNPLLDLEISVKSSEYIWSHVAISDELLTMRRKIYNETRFLLESIHNNVSKECTKVWELTDEEMGSDIDMGDLLAPTCVSSGTARQLGALATIHGKFVKHEVGIVADPCLTDRINLYLNKPEVQKALHANTTYLPYAWDFCLGLVLFFPLLSIAL</sequence>
<keyword evidence="4" id="KW-0645">Protease</keyword>
<dbReference type="PROSITE" id="PS00131">
    <property type="entry name" value="CARBOXYPEPT_SER_SER"/>
    <property type="match status" value="1"/>
</dbReference>
<dbReference type="RefSeq" id="XP_016443977.1">
    <property type="nucleotide sequence ID" value="XM_016588491.1"/>
</dbReference>
<dbReference type="GO" id="GO:0006508">
    <property type="term" value="P:proteolysis"/>
    <property type="evidence" value="ECO:0007669"/>
    <property type="project" value="UniProtKB-KW"/>
</dbReference>
<dbReference type="GO" id="GO:0004185">
    <property type="term" value="F:serine-type carboxypeptidase activity"/>
    <property type="evidence" value="ECO:0000318"/>
    <property type="project" value="GO_Central"/>
</dbReference>
<accession>A0A1S3XW96</accession>
<comment type="similarity">
    <text evidence="2 4">Belongs to the peptidase S10 family.</text>
</comment>
<dbReference type="KEGG" id="nta:107769286"/>
<proteinExistence type="inferred from homology"/>
<comment type="subcellular location">
    <subcellularLocation>
        <location evidence="1">Secreted</location>
    </subcellularLocation>
</comment>
<dbReference type="Gene3D" id="3.40.50.1820">
    <property type="entry name" value="alpha/beta hydrolase"/>
    <property type="match status" value="1"/>
</dbReference>
<keyword evidence="4" id="KW-0121">Carboxypeptidase</keyword>
<dbReference type="OrthoDB" id="443318at2759"/>
<dbReference type="InterPro" id="IPR029058">
    <property type="entry name" value="AB_hydrolase_fold"/>
</dbReference>
<evidence type="ECO:0000256" key="3">
    <source>
        <dbReference type="ARBA" id="ARBA00022525"/>
    </source>
</evidence>
<evidence type="ECO:0000256" key="1">
    <source>
        <dbReference type="ARBA" id="ARBA00004613"/>
    </source>
</evidence>
<evidence type="ECO:0000256" key="2">
    <source>
        <dbReference type="ARBA" id="ARBA00009431"/>
    </source>
</evidence>
<protein>
    <recommendedName>
        <fullName evidence="4">Carboxypeptidase</fullName>
        <ecNumber evidence="4">3.4.16.-</ecNumber>
    </recommendedName>
</protein>
<feature type="non-terminal residue" evidence="5">
    <location>
        <position position="1"/>
    </location>
</feature>
<dbReference type="InterPro" id="IPR018202">
    <property type="entry name" value="Ser_caboxypep_ser_AS"/>
</dbReference>
<organism evidence="5">
    <name type="scientific">Nicotiana tabacum</name>
    <name type="common">Common tobacco</name>
    <dbReference type="NCBI Taxonomy" id="4097"/>
    <lineage>
        <taxon>Eukaryota</taxon>
        <taxon>Viridiplantae</taxon>
        <taxon>Streptophyta</taxon>
        <taxon>Embryophyta</taxon>
        <taxon>Tracheophyta</taxon>
        <taxon>Spermatophyta</taxon>
        <taxon>Magnoliopsida</taxon>
        <taxon>eudicotyledons</taxon>
        <taxon>Gunneridae</taxon>
        <taxon>Pentapetalae</taxon>
        <taxon>asterids</taxon>
        <taxon>lamiids</taxon>
        <taxon>Solanales</taxon>
        <taxon>Solanaceae</taxon>
        <taxon>Nicotianoideae</taxon>
        <taxon>Nicotianeae</taxon>
        <taxon>Nicotiana</taxon>
    </lineage>
</organism>
<reference evidence="5" key="1">
    <citation type="submission" date="2025-08" db="UniProtKB">
        <authorList>
            <consortium name="RefSeq"/>
        </authorList>
    </citation>
    <scope>IDENTIFICATION</scope>
</reference>
<dbReference type="Gene3D" id="6.10.250.940">
    <property type="match status" value="1"/>
</dbReference>
<dbReference type="InterPro" id="IPR001563">
    <property type="entry name" value="Peptidase_S10"/>
</dbReference>
<dbReference type="GO" id="GO:0005576">
    <property type="term" value="C:extracellular region"/>
    <property type="evidence" value="ECO:0007669"/>
    <property type="project" value="UniProtKB-SubCell"/>
</dbReference>
<dbReference type="STRING" id="4097.A0A1S3XW96"/>
<gene>
    <name evidence="5" type="primary">LOC107769286</name>
</gene>
<dbReference type="AlphaFoldDB" id="A0A1S3XW96"/>
<name>A0A1S3XW96_TOBAC</name>
<keyword evidence="3" id="KW-0964">Secreted</keyword>
<dbReference type="OMA" id="STECINV"/>
<dbReference type="PANTHER" id="PTHR11802">
    <property type="entry name" value="SERINE PROTEASE FAMILY S10 SERINE CARBOXYPEPTIDASE"/>
    <property type="match status" value="1"/>
</dbReference>
<evidence type="ECO:0000256" key="4">
    <source>
        <dbReference type="RuleBase" id="RU361156"/>
    </source>
</evidence>
<dbReference type="PANTHER" id="PTHR11802:SF349">
    <property type="entry name" value="SERINE CARBOXYPEPTIDASE-LIKE 46"/>
    <property type="match status" value="1"/>
</dbReference>
<dbReference type="PaxDb" id="4097-A0A1S3XW96"/>
<dbReference type="EC" id="3.4.16.-" evidence="4"/>
<evidence type="ECO:0000313" key="5">
    <source>
        <dbReference type="RefSeq" id="XP_016443977.1"/>
    </source>
</evidence>
<keyword evidence="4" id="KW-0378">Hydrolase</keyword>
<dbReference type="Pfam" id="PF00450">
    <property type="entry name" value="Peptidase_S10"/>
    <property type="match status" value="1"/>
</dbReference>